<evidence type="ECO:0000313" key="3">
    <source>
        <dbReference type="EMBL" id="SVA75853.1"/>
    </source>
</evidence>
<evidence type="ECO:0000259" key="2">
    <source>
        <dbReference type="Pfam" id="PF00892"/>
    </source>
</evidence>
<dbReference type="SUPFAM" id="SSF103481">
    <property type="entry name" value="Multidrug resistance efflux transporter EmrE"/>
    <property type="match status" value="2"/>
</dbReference>
<feature type="transmembrane region" description="Helical" evidence="1">
    <location>
        <begin position="213"/>
        <end position="231"/>
    </location>
</feature>
<dbReference type="Pfam" id="PF00892">
    <property type="entry name" value="EamA"/>
    <property type="match status" value="2"/>
</dbReference>
<dbReference type="GO" id="GO:0016020">
    <property type="term" value="C:membrane"/>
    <property type="evidence" value="ECO:0007669"/>
    <property type="project" value="InterPro"/>
</dbReference>
<feature type="transmembrane region" description="Helical" evidence="1">
    <location>
        <begin position="243"/>
        <end position="262"/>
    </location>
</feature>
<feature type="domain" description="EamA" evidence="2">
    <location>
        <begin position="153"/>
        <end position="282"/>
    </location>
</feature>
<feature type="transmembrane region" description="Helical" evidence="1">
    <location>
        <begin position="268"/>
        <end position="289"/>
    </location>
</feature>
<feature type="transmembrane region" description="Helical" evidence="1">
    <location>
        <begin position="184"/>
        <end position="201"/>
    </location>
</feature>
<proteinExistence type="predicted"/>
<feature type="transmembrane region" description="Helical" evidence="1">
    <location>
        <begin position="71"/>
        <end position="93"/>
    </location>
</feature>
<feature type="transmembrane region" description="Helical" evidence="1">
    <location>
        <begin position="38"/>
        <end position="59"/>
    </location>
</feature>
<feature type="transmembrane region" description="Helical" evidence="1">
    <location>
        <begin position="153"/>
        <end position="172"/>
    </location>
</feature>
<protein>
    <recommendedName>
        <fullName evidence="2">EamA domain-containing protein</fullName>
    </recommendedName>
</protein>
<dbReference type="PANTHER" id="PTHR22911">
    <property type="entry name" value="ACYL-MALONYL CONDENSING ENZYME-RELATED"/>
    <property type="match status" value="1"/>
</dbReference>
<feature type="domain" description="EamA" evidence="2">
    <location>
        <begin position="10"/>
        <end position="143"/>
    </location>
</feature>
<evidence type="ECO:0000256" key="1">
    <source>
        <dbReference type="SAM" id="Phobius"/>
    </source>
</evidence>
<keyword evidence="1" id="KW-0472">Membrane</keyword>
<feature type="transmembrane region" description="Helical" evidence="1">
    <location>
        <begin position="127"/>
        <end position="147"/>
    </location>
</feature>
<dbReference type="EMBL" id="UINC01018128">
    <property type="protein sequence ID" value="SVA75853.1"/>
    <property type="molecule type" value="Genomic_DNA"/>
</dbReference>
<dbReference type="PANTHER" id="PTHR22911:SF79">
    <property type="entry name" value="MOBA-LIKE NTP TRANSFERASE DOMAIN-CONTAINING PROTEIN"/>
    <property type="match status" value="1"/>
</dbReference>
<sequence length="297" mass="31545">MSSTNINYRSGVLLVLAAGICWSSMGLGIRHIEVANVWQILFFRSLALTPLLLLVLTLRARGNPFPIIQRAGLAGVVGGISLVFAFSGGILAIQTTSVANAMFLFAAAPIFAAVLGWLVLKEHVRNATWISMMAALVGIVIMVWEGISIGRIIGNVAALISALGFAVFTISLRWKKLDDMLPTVFLAGLFAIIIAGALCQIKGYGLDVPKRDIWIALALGVFQVGAGLILYTLGSKAVPSAELALLSMTEVVFGPLWVWLFLGETAGGYTLLGGMILLIAIASNALSGLRQNPIPWI</sequence>
<feature type="transmembrane region" description="Helical" evidence="1">
    <location>
        <begin position="12"/>
        <end position="32"/>
    </location>
</feature>
<gene>
    <name evidence="3" type="ORF">METZ01_LOCUS128707</name>
</gene>
<accession>A0A381YH40</accession>
<name>A0A381YH40_9ZZZZ</name>
<reference evidence="3" key="1">
    <citation type="submission" date="2018-05" db="EMBL/GenBank/DDBJ databases">
        <authorList>
            <person name="Lanie J.A."/>
            <person name="Ng W.-L."/>
            <person name="Kazmierczak K.M."/>
            <person name="Andrzejewski T.M."/>
            <person name="Davidsen T.M."/>
            <person name="Wayne K.J."/>
            <person name="Tettelin H."/>
            <person name="Glass J.I."/>
            <person name="Rusch D."/>
            <person name="Podicherti R."/>
            <person name="Tsui H.-C.T."/>
            <person name="Winkler M.E."/>
        </authorList>
    </citation>
    <scope>NUCLEOTIDE SEQUENCE</scope>
</reference>
<feature type="transmembrane region" description="Helical" evidence="1">
    <location>
        <begin position="99"/>
        <end position="120"/>
    </location>
</feature>
<dbReference type="AlphaFoldDB" id="A0A381YH40"/>
<dbReference type="InterPro" id="IPR037185">
    <property type="entry name" value="EmrE-like"/>
</dbReference>
<keyword evidence="1" id="KW-1133">Transmembrane helix</keyword>
<organism evidence="3">
    <name type="scientific">marine metagenome</name>
    <dbReference type="NCBI Taxonomy" id="408172"/>
    <lineage>
        <taxon>unclassified sequences</taxon>
        <taxon>metagenomes</taxon>
        <taxon>ecological metagenomes</taxon>
    </lineage>
</organism>
<dbReference type="InterPro" id="IPR000620">
    <property type="entry name" value="EamA_dom"/>
</dbReference>
<keyword evidence="1" id="KW-0812">Transmembrane</keyword>